<evidence type="ECO:0000313" key="2">
    <source>
        <dbReference type="EMBL" id="QDU29599.1"/>
    </source>
</evidence>
<keyword evidence="1" id="KW-0812">Transmembrane</keyword>
<name>A0A517YHB6_9BACT</name>
<dbReference type="AlphaFoldDB" id="A0A517YHB6"/>
<keyword evidence="3" id="KW-1185">Reference proteome</keyword>
<gene>
    <name evidence="2" type="ORF">ETAA8_47140</name>
</gene>
<organism evidence="2 3">
    <name type="scientific">Anatilimnocola aggregata</name>
    <dbReference type="NCBI Taxonomy" id="2528021"/>
    <lineage>
        <taxon>Bacteria</taxon>
        <taxon>Pseudomonadati</taxon>
        <taxon>Planctomycetota</taxon>
        <taxon>Planctomycetia</taxon>
        <taxon>Pirellulales</taxon>
        <taxon>Pirellulaceae</taxon>
        <taxon>Anatilimnocola</taxon>
    </lineage>
</organism>
<dbReference type="KEGG" id="aagg:ETAA8_47140"/>
<reference evidence="2 3" key="1">
    <citation type="submission" date="2019-02" db="EMBL/GenBank/DDBJ databases">
        <title>Deep-cultivation of Planctomycetes and their phenomic and genomic characterization uncovers novel biology.</title>
        <authorList>
            <person name="Wiegand S."/>
            <person name="Jogler M."/>
            <person name="Boedeker C."/>
            <person name="Pinto D."/>
            <person name="Vollmers J."/>
            <person name="Rivas-Marin E."/>
            <person name="Kohn T."/>
            <person name="Peeters S.H."/>
            <person name="Heuer A."/>
            <person name="Rast P."/>
            <person name="Oberbeckmann S."/>
            <person name="Bunk B."/>
            <person name="Jeske O."/>
            <person name="Meyerdierks A."/>
            <person name="Storesund J.E."/>
            <person name="Kallscheuer N."/>
            <person name="Luecker S."/>
            <person name="Lage O.M."/>
            <person name="Pohl T."/>
            <person name="Merkel B.J."/>
            <person name="Hornburger P."/>
            <person name="Mueller R.-W."/>
            <person name="Bruemmer F."/>
            <person name="Labrenz M."/>
            <person name="Spormann A.M."/>
            <person name="Op den Camp H."/>
            <person name="Overmann J."/>
            <person name="Amann R."/>
            <person name="Jetten M.S.M."/>
            <person name="Mascher T."/>
            <person name="Medema M.H."/>
            <person name="Devos D.P."/>
            <person name="Kaster A.-K."/>
            <person name="Ovreas L."/>
            <person name="Rohde M."/>
            <person name="Galperin M.Y."/>
            <person name="Jogler C."/>
        </authorList>
    </citation>
    <scope>NUCLEOTIDE SEQUENCE [LARGE SCALE GENOMIC DNA]</scope>
    <source>
        <strain evidence="2 3">ETA_A8</strain>
    </source>
</reference>
<keyword evidence="1" id="KW-1133">Transmembrane helix</keyword>
<feature type="transmembrane region" description="Helical" evidence="1">
    <location>
        <begin position="88"/>
        <end position="109"/>
    </location>
</feature>
<dbReference type="Proteomes" id="UP000315017">
    <property type="component" value="Chromosome"/>
</dbReference>
<sequence>MNVTLKDPAAAKIDWPRHLARLSIIAAVACCLIQVAYAQLSAKEKSPEWSSADRVVSAVGIAMLLSGTTLGLTALAAAIRRSNYDTGVIAVIGLFINGGLLALIAWWVLIVRPSLPLE</sequence>
<dbReference type="EMBL" id="CP036274">
    <property type="protein sequence ID" value="QDU29599.1"/>
    <property type="molecule type" value="Genomic_DNA"/>
</dbReference>
<keyword evidence="1" id="KW-0472">Membrane</keyword>
<accession>A0A517YHB6</accession>
<protein>
    <submittedName>
        <fullName evidence="2">Uncharacterized protein</fullName>
    </submittedName>
</protein>
<evidence type="ECO:0000256" key="1">
    <source>
        <dbReference type="SAM" id="Phobius"/>
    </source>
</evidence>
<dbReference type="RefSeq" id="WP_202921201.1">
    <property type="nucleotide sequence ID" value="NZ_CP036274.1"/>
</dbReference>
<proteinExistence type="predicted"/>
<feature type="transmembrane region" description="Helical" evidence="1">
    <location>
        <begin position="54"/>
        <end position="76"/>
    </location>
</feature>
<evidence type="ECO:0000313" key="3">
    <source>
        <dbReference type="Proteomes" id="UP000315017"/>
    </source>
</evidence>